<dbReference type="EMBL" id="CP008849">
    <property type="protein sequence ID" value="AIF98533.1"/>
    <property type="molecule type" value="Genomic_DNA"/>
</dbReference>
<dbReference type="PROSITE" id="PS50112">
    <property type="entry name" value="PAS"/>
    <property type="match status" value="1"/>
</dbReference>
<dbReference type="AlphaFoldDB" id="A0A075NYE8"/>
<evidence type="ECO:0000313" key="4">
    <source>
        <dbReference type="Proteomes" id="UP000056090"/>
    </source>
</evidence>
<gene>
    <name evidence="3" type="ORF">EP13_07430</name>
</gene>
<feature type="domain" description="PAS" evidence="1">
    <location>
        <begin position="292"/>
        <end position="340"/>
    </location>
</feature>
<accession>A0A075NYE8</accession>
<dbReference type="Gene3D" id="3.30.450.20">
    <property type="entry name" value="PAS domain"/>
    <property type="match status" value="2"/>
</dbReference>
<dbReference type="InterPro" id="IPR050706">
    <property type="entry name" value="Cyclic-di-GMP_PDE-like"/>
</dbReference>
<evidence type="ECO:0000259" key="1">
    <source>
        <dbReference type="PROSITE" id="PS50112"/>
    </source>
</evidence>
<dbReference type="InterPro" id="IPR035965">
    <property type="entry name" value="PAS-like_dom_sf"/>
</dbReference>
<dbReference type="NCBIfam" id="TIGR00229">
    <property type="entry name" value="sensory_box"/>
    <property type="match status" value="1"/>
</dbReference>
<dbReference type="PANTHER" id="PTHR33121:SF70">
    <property type="entry name" value="SIGNALING PROTEIN YKOW"/>
    <property type="match status" value="1"/>
</dbReference>
<dbReference type="InterPro" id="IPR000160">
    <property type="entry name" value="GGDEF_dom"/>
</dbReference>
<dbReference type="eggNOG" id="COG2199">
    <property type="taxonomic scope" value="Bacteria"/>
</dbReference>
<evidence type="ECO:0000259" key="2">
    <source>
        <dbReference type="PROSITE" id="PS50883"/>
    </source>
</evidence>
<dbReference type="Gene3D" id="3.20.20.450">
    <property type="entry name" value="EAL domain"/>
    <property type="match status" value="1"/>
</dbReference>
<dbReference type="PROSITE" id="PS50883">
    <property type="entry name" value="EAL"/>
    <property type="match status" value="1"/>
</dbReference>
<dbReference type="CDD" id="cd00130">
    <property type="entry name" value="PAS"/>
    <property type="match status" value="1"/>
</dbReference>
<protein>
    <submittedName>
        <fullName evidence="3">Uncharacterized protein</fullName>
    </submittedName>
</protein>
<sequence>MQFNDGMFAYVRNSTHSDLIEHLNEGRVNSGASCVIFVSQHHKENKVSVVCCDSKNTVSEETVISLPKHAHVLLSLTTLSAPISANEFSLPATLGDYSAHYVVMGAVCDIHGNRIGALLLIHPNLSLTNEQQSFADITRQKIELRLQYQLLQHPFTDKLQEKVALLNEIGRISHTGGWEFDVAQREITWTHETYCLFGMTPGRQVTLDRALGNFTEKSRKHIRAAILEVLRKGNAFTLEAEFINGEGHKRWLKMTGKAQCIASKKRPKVYRIFGSAQDITETKRLSDTQHNYTQYLSTILNNLGHALLTLDEEGTVITANNLVRQVFGYDPDEMIGQEIFILMDKNESGQLSSYAKGYSQQQSAAKEIKDVRDFLAQSSCMKGESMAKALVMKRKNGGNFCADVIFSTFFLDNQRRTVALCRDMTEQNFQLEQLKDAAYLDRVTKLPNLHAFDTTLKRTIRECKATLGYLFCLRINIVNLDQYRQAFGGATTDYITRIIAARLERSFSGTYTVYSESRDSYLVMYEAPLQDGENGASALINEVEWKLVNDVFGHITLHNSPHYLQANVNTCWLEGKNLCFEKVKHMIFQTPPEGSLQNTHERVRLYQGSTARYERYQYIKQSLLRSVENKELFIVLQPQYGDAGNIIGAEALLRWQHPQLGLISPGEFIPIAEESDIIVEIGQWVMNETCKLLCDCQEVGIQTRLAINVSAKHIARADFSESLLSIVDRWKVPPGSITLELTEGTLIHSFGLVRKRIRELALKGFVFSIDDFGRGNSNLSYLKELPIKELKVDRHFIDEVNLDGSKSLLINSICDMAKIFDLRAVAEGIENTHQLRYAKDCGCTGFQGYFLDKPMRVHVWREKLLSEKAHTGDTASAESPH</sequence>
<name>A0A075NYE8_9ALTE</name>
<dbReference type="PANTHER" id="PTHR33121">
    <property type="entry name" value="CYCLIC DI-GMP PHOSPHODIESTERASE PDEF"/>
    <property type="match status" value="1"/>
</dbReference>
<dbReference type="Pfam" id="PF00563">
    <property type="entry name" value="EAL"/>
    <property type="match status" value="1"/>
</dbReference>
<dbReference type="SUPFAM" id="SSF55785">
    <property type="entry name" value="PYP-like sensor domain (PAS domain)"/>
    <property type="match status" value="2"/>
</dbReference>
<feature type="domain" description="EAL" evidence="2">
    <location>
        <begin position="616"/>
        <end position="868"/>
    </location>
</feature>
<reference evidence="3 4" key="1">
    <citation type="submission" date="2014-06" db="EMBL/GenBank/DDBJ databases">
        <title>Genomes of Alteromonas australica, a world apart.</title>
        <authorList>
            <person name="Gonzaga A."/>
            <person name="Lopez-Perez M."/>
            <person name="Rodriguez-Valera F."/>
        </authorList>
    </citation>
    <scope>NUCLEOTIDE SEQUENCE [LARGE SCALE GENOMIC DNA]</scope>
    <source>
        <strain evidence="3 4">H 17</strain>
    </source>
</reference>
<dbReference type="InterPro" id="IPR000014">
    <property type="entry name" value="PAS"/>
</dbReference>
<dbReference type="InterPro" id="IPR001633">
    <property type="entry name" value="EAL_dom"/>
</dbReference>
<dbReference type="InterPro" id="IPR029787">
    <property type="entry name" value="Nucleotide_cyclase"/>
</dbReference>
<dbReference type="CDD" id="cd01948">
    <property type="entry name" value="EAL"/>
    <property type="match status" value="1"/>
</dbReference>
<dbReference type="GeneID" id="78254745"/>
<dbReference type="SUPFAM" id="SSF55073">
    <property type="entry name" value="Nucleotide cyclase"/>
    <property type="match status" value="1"/>
</dbReference>
<evidence type="ECO:0000313" key="3">
    <source>
        <dbReference type="EMBL" id="AIF98533.1"/>
    </source>
</evidence>
<dbReference type="Gene3D" id="3.30.70.270">
    <property type="match status" value="1"/>
</dbReference>
<dbReference type="Pfam" id="PF13426">
    <property type="entry name" value="PAS_9"/>
    <property type="match status" value="1"/>
</dbReference>
<dbReference type="RefSeq" id="WP_044056714.1">
    <property type="nucleotide sequence ID" value="NZ_CBCSKJ010000001.1"/>
</dbReference>
<dbReference type="InterPro" id="IPR035919">
    <property type="entry name" value="EAL_sf"/>
</dbReference>
<organism evidence="3 4">
    <name type="scientific">Alteromonas australica</name>
    <dbReference type="NCBI Taxonomy" id="589873"/>
    <lineage>
        <taxon>Bacteria</taxon>
        <taxon>Pseudomonadati</taxon>
        <taxon>Pseudomonadota</taxon>
        <taxon>Gammaproteobacteria</taxon>
        <taxon>Alteromonadales</taxon>
        <taxon>Alteromonadaceae</taxon>
        <taxon>Alteromonas/Salinimonas group</taxon>
        <taxon>Alteromonas</taxon>
    </lineage>
</organism>
<proteinExistence type="predicted"/>
<dbReference type="SMART" id="SM00052">
    <property type="entry name" value="EAL"/>
    <property type="match status" value="1"/>
</dbReference>
<dbReference type="SMART" id="SM00267">
    <property type="entry name" value="GGDEF"/>
    <property type="match status" value="1"/>
</dbReference>
<dbReference type="SUPFAM" id="SSF141868">
    <property type="entry name" value="EAL domain-like"/>
    <property type="match status" value="1"/>
</dbReference>
<keyword evidence="4" id="KW-1185">Reference proteome</keyword>
<dbReference type="InterPro" id="IPR043128">
    <property type="entry name" value="Rev_trsase/Diguanyl_cyclase"/>
</dbReference>
<dbReference type="GO" id="GO:0071111">
    <property type="term" value="F:cyclic-guanylate-specific phosphodiesterase activity"/>
    <property type="evidence" value="ECO:0007669"/>
    <property type="project" value="InterPro"/>
</dbReference>
<dbReference type="eggNOG" id="COG2200">
    <property type="taxonomic scope" value="Bacteria"/>
</dbReference>
<dbReference type="SMART" id="SM00091">
    <property type="entry name" value="PAS"/>
    <property type="match status" value="1"/>
</dbReference>
<dbReference type="KEGG" id="aal:EP13_07430"/>
<dbReference type="Proteomes" id="UP000056090">
    <property type="component" value="Chromosome"/>
</dbReference>